<keyword evidence="7 10" id="KW-0456">Lyase</keyword>
<reference evidence="13 14" key="1">
    <citation type="submission" date="2020-08" db="EMBL/GenBank/DDBJ databases">
        <title>Genomic Encyclopedia of Type Strains, Phase IV (KMG-V): Genome sequencing to study the core and pangenomes of soil and plant-associated prokaryotes.</title>
        <authorList>
            <person name="Whitman W."/>
        </authorList>
    </citation>
    <scope>NUCLEOTIDE SEQUENCE [LARGE SCALE GENOMIC DNA]</scope>
    <source>
        <strain evidence="13 14">X5P2</strain>
    </source>
</reference>
<evidence type="ECO:0000256" key="7">
    <source>
        <dbReference type="ARBA" id="ARBA00023239"/>
    </source>
</evidence>
<protein>
    <recommendedName>
        <fullName evidence="10">Imidazole glycerol phosphate synthase subunit HisH</fullName>
        <ecNumber evidence="10">4.3.2.10</ecNumber>
    </recommendedName>
    <alternativeName>
        <fullName evidence="10">IGP synthase glutaminase subunit</fullName>
        <ecNumber evidence="10">3.5.1.2</ecNumber>
    </alternativeName>
    <alternativeName>
        <fullName evidence="10">IGP synthase subunit HisH</fullName>
    </alternativeName>
    <alternativeName>
        <fullName evidence="10">ImGP synthase subunit HisH</fullName>
        <shortName evidence="10">IGPS subunit HisH</shortName>
    </alternativeName>
</protein>
<dbReference type="AlphaFoldDB" id="A0A9X0QEQ2"/>
<evidence type="ECO:0000256" key="11">
    <source>
        <dbReference type="PIRSR" id="PIRSR000495-1"/>
    </source>
</evidence>
<dbReference type="Gene3D" id="3.40.50.880">
    <property type="match status" value="1"/>
</dbReference>
<dbReference type="NCBIfam" id="TIGR01855">
    <property type="entry name" value="IMP_synth_hisH"/>
    <property type="match status" value="1"/>
</dbReference>
<keyword evidence="3 10" id="KW-0028">Amino-acid biosynthesis</keyword>
<keyword evidence="5 10" id="KW-0315">Glutamine amidotransferase</keyword>
<feature type="active site" description="Nucleophile" evidence="10 11">
    <location>
        <position position="79"/>
    </location>
</feature>
<comment type="catalytic activity">
    <reaction evidence="8 10">
        <text>5-[(5-phospho-1-deoxy-D-ribulos-1-ylimino)methylamino]-1-(5-phospho-beta-D-ribosyl)imidazole-4-carboxamide + L-glutamine = D-erythro-1-(imidazol-4-yl)glycerol 3-phosphate + 5-amino-1-(5-phospho-beta-D-ribosyl)imidazole-4-carboxamide + L-glutamate + H(+)</text>
        <dbReference type="Rhea" id="RHEA:24793"/>
        <dbReference type="ChEBI" id="CHEBI:15378"/>
        <dbReference type="ChEBI" id="CHEBI:29985"/>
        <dbReference type="ChEBI" id="CHEBI:58278"/>
        <dbReference type="ChEBI" id="CHEBI:58359"/>
        <dbReference type="ChEBI" id="CHEBI:58475"/>
        <dbReference type="ChEBI" id="CHEBI:58525"/>
        <dbReference type="EC" id="4.3.2.10"/>
    </reaction>
</comment>
<dbReference type="PIRSF" id="PIRSF000495">
    <property type="entry name" value="Amidotransf_hisH"/>
    <property type="match status" value="1"/>
</dbReference>
<gene>
    <name evidence="10" type="primary">hisH</name>
    <name evidence="13" type="ORF">HDF14_002653</name>
</gene>
<evidence type="ECO:0000256" key="6">
    <source>
        <dbReference type="ARBA" id="ARBA00023102"/>
    </source>
</evidence>
<dbReference type="RefSeq" id="WP_183977142.1">
    <property type="nucleotide sequence ID" value="NZ_JACHEB010000005.1"/>
</dbReference>
<evidence type="ECO:0000259" key="12">
    <source>
        <dbReference type="Pfam" id="PF00117"/>
    </source>
</evidence>
<dbReference type="GO" id="GO:0016829">
    <property type="term" value="F:lyase activity"/>
    <property type="evidence" value="ECO:0007669"/>
    <property type="project" value="UniProtKB-KW"/>
</dbReference>
<evidence type="ECO:0000313" key="14">
    <source>
        <dbReference type="Proteomes" id="UP000535182"/>
    </source>
</evidence>
<dbReference type="InterPro" id="IPR010139">
    <property type="entry name" value="Imidazole-glycPsynth_HisH"/>
</dbReference>
<dbReference type="PANTHER" id="PTHR42701">
    <property type="entry name" value="IMIDAZOLE GLYCEROL PHOSPHATE SYNTHASE SUBUNIT HISH"/>
    <property type="match status" value="1"/>
</dbReference>
<dbReference type="GO" id="GO:0004359">
    <property type="term" value="F:glutaminase activity"/>
    <property type="evidence" value="ECO:0007669"/>
    <property type="project" value="UniProtKB-EC"/>
</dbReference>
<organism evidence="13 14">
    <name type="scientific">Tunturiibacter gelidiferens</name>
    <dbReference type="NCBI Taxonomy" id="3069689"/>
    <lineage>
        <taxon>Bacteria</taxon>
        <taxon>Pseudomonadati</taxon>
        <taxon>Acidobacteriota</taxon>
        <taxon>Terriglobia</taxon>
        <taxon>Terriglobales</taxon>
        <taxon>Acidobacteriaceae</taxon>
        <taxon>Tunturiibacter</taxon>
    </lineage>
</organism>
<dbReference type="PROSITE" id="PS51273">
    <property type="entry name" value="GATASE_TYPE_1"/>
    <property type="match status" value="1"/>
</dbReference>
<evidence type="ECO:0000256" key="2">
    <source>
        <dbReference type="ARBA" id="ARBA00011152"/>
    </source>
</evidence>
<comment type="subunit">
    <text evidence="2 10">Heterodimer of HisH and HisF.</text>
</comment>
<dbReference type="Proteomes" id="UP000535182">
    <property type="component" value="Unassembled WGS sequence"/>
</dbReference>
<keyword evidence="6 10" id="KW-0368">Histidine biosynthesis</keyword>
<evidence type="ECO:0000256" key="5">
    <source>
        <dbReference type="ARBA" id="ARBA00022962"/>
    </source>
</evidence>
<evidence type="ECO:0000256" key="4">
    <source>
        <dbReference type="ARBA" id="ARBA00022801"/>
    </source>
</evidence>
<dbReference type="Pfam" id="PF00117">
    <property type="entry name" value="GATase"/>
    <property type="match status" value="1"/>
</dbReference>
<evidence type="ECO:0000256" key="1">
    <source>
        <dbReference type="ARBA" id="ARBA00005091"/>
    </source>
</evidence>
<comment type="subcellular location">
    <subcellularLocation>
        <location evidence="10">Cytoplasm</location>
    </subcellularLocation>
</comment>
<dbReference type="InterPro" id="IPR029062">
    <property type="entry name" value="Class_I_gatase-like"/>
</dbReference>
<accession>A0A9X0QEQ2</accession>
<dbReference type="EC" id="3.5.1.2" evidence="10"/>
<comment type="function">
    <text evidence="10">IGPS catalyzes the conversion of PRFAR and glutamine to IGP, AICAR and glutamate. The HisH subunit catalyzes the hydrolysis of glutamine to glutamate and ammonia as part of the synthesis of IGP and AICAR. The resulting ammonia molecule is channeled to the active site of HisF.</text>
</comment>
<dbReference type="PANTHER" id="PTHR42701:SF1">
    <property type="entry name" value="IMIDAZOLE GLYCEROL PHOSPHATE SYNTHASE SUBUNIT HISH"/>
    <property type="match status" value="1"/>
</dbReference>
<dbReference type="HAMAP" id="MF_00278">
    <property type="entry name" value="HisH"/>
    <property type="match status" value="1"/>
</dbReference>
<feature type="active site" evidence="10 11">
    <location>
        <position position="187"/>
    </location>
</feature>
<comment type="catalytic activity">
    <reaction evidence="9 10">
        <text>L-glutamine + H2O = L-glutamate + NH4(+)</text>
        <dbReference type="Rhea" id="RHEA:15889"/>
        <dbReference type="ChEBI" id="CHEBI:15377"/>
        <dbReference type="ChEBI" id="CHEBI:28938"/>
        <dbReference type="ChEBI" id="CHEBI:29985"/>
        <dbReference type="ChEBI" id="CHEBI:58359"/>
        <dbReference type="EC" id="3.5.1.2"/>
    </reaction>
</comment>
<keyword evidence="10" id="KW-0963">Cytoplasm</keyword>
<feature type="active site" evidence="10 11">
    <location>
        <position position="185"/>
    </location>
</feature>
<feature type="domain" description="Glutamine amidotransferase" evidence="12">
    <location>
        <begin position="4"/>
        <end position="201"/>
    </location>
</feature>
<sequence length="203" mass="21799">MIAIIDYKAGNLTSVVKTLNYLGARETVVTQDPTVVAGAAKVVLPGVGHFQATSLLRELGLTDAVRESVAKGAWFLGICVGLQWLFEGSTEAPGLVGLGHFEGTCERFPALFDGSELKSPHVGWNSLEKIRTASRLMRGVESGGYVYYTHSWRAPVMHATAAVTEYGGAFTGVVEKDNVMGVQFHPEKSSAVGLQVLKNFLEL</sequence>
<dbReference type="EC" id="4.3.2.10" evidence="10"/>
<comment type="pathway">
    <text evidence="1 10">Amino-acid biosynthesis; L-histidine biosynthesis; L-histidine from 5-phospho-alpha-D-ribose 1-diphosphate: step 5/9.</text>
</comment>
<dbReference type="GO" id="GO:0000107">
    <property type="term" value="F:imidazoleglycerol-phosphate synthase activity"/>
    <property type="evidence" value="ECO:0007669"/>
    <property type="project" value="UniProtKB-UniRule"/>
</dbReference>
<dbReference type="GO" id="GO:0005737">
    <property type="term" value="C:cytoplasm"/>
    <property type="evidence" value="ECO:0007669"/>
    <property type="project" value="UniProtKB-SubCell"/>
</dbReference>
<dbReference type="SUPFAM" id="SSF52317">
    <property type="entry name" value="Class I glutamine amidotransferase-like"/>
    <property type="match status" value="1"/>
</dbReference>
<dbReference type="CDD" id="cd01748">
    <property type="entry name" value="GATase1_IGP_Synthase"/>
    <property type="match status" value="1"/>
</dbReference>
<dbReference type="GO" id="GO:0000105">
    <property type="term" value="P:L-histidine biosynthetic process"/>
    <property type="evidence" value="ECO:0007669"/>
    <property type="project" value="UniProtKB-UniRule"/>
</dbReference>
<evidence type="ECO:0000256" key="10">
    <source>
        <dbReference type="HAMAP-Rule" id="MF_00278"/>
    </source>
</evidence>
<evidence type="ECO:0000256" key="3">
    <source>
        <dbReference type="ARBA" id="ARBA00022605"/>
    </source>
</evidence>
<comment type="caution">
    <text evidence="13">The sequence shown here is derived from an EMBL/GenBank/DDBJ whole genome shotgun (WGS) entry which is preliminary data.</text>
</comment>
<evidence type="ECO:0000256" key="8">
    <source>
        <dbReference type="ARBA" id="ARBA00047838"/>
    </source>
</evidence>
<name>A0A9X0QEQ2_9BACT</name>
<dbReference type="InterPro" id="IPR017926">
    <property type="entry name" value="GATASE"/>
</dbReference>
<keyword evidence="4 10" id="KW-0378">Hydrolase</keyword>
<evidence type="ECO:0000256" key="9">
    <source>
        <dbReference type="ARBA" id="ARBA00049534"/>
    </source>
</evidence>
<evidence type="ECO:0000313" key="13">
    <source>
        <dbReference type="EMBL" id="MBB5329037.1"/>
    </source>
</evidence>
<keyword evidence="13" id="KW-0328">Glycosyltransferase</keyword>
<keyword evidence="14" id="KW-1185">Reference proteome</keyword>
<proteinExistence type="inferred from homology"/>
<dbReference type="EMBL" id="JACHEB010000005">
    <property type="protein sequence ID" value="MBB5329037.1"/>
    <property type="molecule type" value="Genomic_DNA"/>
</dbReference>
<keyword evidence="13" id="KW-0808">Transferase</keyword>